<sequence length="88" mass="9522">MRTQWPPGTVEIQAPRPSDCSLSMAADSCTHRQQRWGESAPAVARPPSKGPGPPRPMPRRPPPVTRDGGKSLVFGIPTGSRRGRVRPC</sequence>
<organism evidence="2 3">
    <name type="scientific">Portunus trituberculatus</name>
    <name type="common">Swimming crab</name>
    <name type="synonym">Neptunus trituberculatus</name>
    <dbReference type="NCBI Taxonomy" id="210409"/>
    <lineage>
        <taxon>Eukaryota</taxon>
        <taxon>Metazoa</taxon>
        <taxon>Ecdysozoa</taxon>
        <taxon>Arthropoda</taxon>
        <taxon>Crustacea</taxon>
        <taxon>Multicrustacea</taxon>
        <taxon>Malacostraca</taxon>
        <taxon>Eumalacostraca</taxon>
        <taxon>Eucarida</taxon>
        <taxon>Decapoda</taxon>
        <taxon>Pleocyemata</taxon>
        <taxon>Brachyura</taxon>
        <taxon>Eubrachyura</taxon>
        <taxon>Portunoidea</taxon>
        <taxon>Portunidae</taxon>
        <taxon>Portuninae</taxon>
        <taxon>Portunus</taxon>
    </lineage>
</organism>
<dbReference type="AlphaFoldDB" id="A0A5B7CYP9"/>
<reference evidence="2 3" key="1">
    <citation type="submission" date="2019-05" db="EMBL/GenBank/DDBJ databases">
        <title>Another draft genome of Portunus trituberculatus and its Hox gene families provides insights of decapod evolution.</title>
        <authorList>
            <person name="Jeong J.-H."/>
            <person name="Song I."/>
            <person name="Kim S."/>
            <person name="Choi T."/>
            <person name="Kim D."/>
            <person name="Ryu S."/>
            <person name="Kim W."/>
        </authorList>
    </citation>
    <scope>NUCLEOTIDE SEQUENCE [LARGE SCALE GENOMIC DNA]</scope>
    <source>
        <tissue evidence="2">Muscle</tissue>
    </source>
</reference>
<feature type="region of interest" description="Disordered" evidence="1">
    <location>
        <begin position="1"/>
        <end position="88"/>
    </location>
</feature>
<evidence type="ECO:0000256" key="1">
    <source>
        <dbReference type="SAM" id="MobiDB-lite"/>
    </source>
</evidence>
<gene>
    <name evidence="2" type="ORF">E2C01_006954</name>
</gene>
<name>A0A5B7CYP9_PORTR</name>
<dbReference type="Proteomes" id="UP000324222">
    <property type="component" value="Unassembled WGS sequence"/>
</dbReference>
<proteinExistence type="predicted"/>
<evidence type="ECO:0000313" key="3">
    <source>
        <dbReference type="Proteomes" id="UP000324222"/>
    </source>
</evidence>
<dbReference type="EMBL" id="VSRR010000334">
    <property type="protein sequence ID" value="MPC14195.1"/>
    <property type="molecule type" value="Genomic_DNA"/>
</dbReference>
<keyword evidence="3" id="KW-1185">Reference proteome</keyword>
<evidence type="ECO:0000313" key="2">
    <source>
        <dbReference type="EMBL" id="MPC14195.1"/>
    </source>
</evidence>
<feature type="compositionally biased region" description="Pro residues" evidence="1">
    <location>
        <begin position="48"/>
        <end position="64"/>
    </location>
</feature>
<comment type="caution">
    <text evidence="2">The sequence shown here is derived from an EMBL/GenBank/DDBJ whole genome shotgun (WGS) entry which is preliminary data.</text>
</comment>
<accession>A0A5B7CYP9</accession>
<protein>
    <submittedName>
        <fullName evidence="2">Uncharacterized protein</fullName>
    </submittedName>
</protein>